<evidence type="ECO:0000313" key="6">
    <source>
        <dbReference type="EMBL" id="MBK4216758.1"/>
    </source>
</evidence>
<reference evidence="6" key="1">
    <citation type="submission" date="2021-01" db="EMBL/GenBank/DDBJ databases">
        <title>Paracoccus amoyensis sp. nov., isolated from the surface seawater along the coast of Xiamen Island, China.</title>
        <authorList>
            <person name="Lyu L."/>
        </authorList>
    </citation>
    <scope>NUCLEOTIDE SEQUENCE</scope>
    <source>
        <strain evidence="6">MJ17</strain>
    </source>
</reference>
<comment type="similarity">
    <text evidence="1">Belongs to the LysR transcriptional regulatory family.</text>
</comment>
<sequence length="320" mass="34379">MPTERAASARYVAMDRLPLNALRAFVVSARHRSFRAAAAELRVSTAAIGQQVRLLEEQLGGPLFHRNRGRLDLTPMAQDLLPDLDKAFSLMIGALAKLGQDSMALRISVPPSFAMKWLMPRLDTLHAAVPGLELLIEASVGLASFSDGKVDCAIRYGNGQYPGLAVSHLMSEALLPVCSPDLAARHDLARRGPAALAGDVVLLHEGGPEHDGSSPDWEKWLLKHEIVAGENARAGIRLQQSSMLLEAAAAGKGIALGKLRLAEADLASGRLVSPFGDPWPIGRAYYFVTPADSVRRPEIMALQNWLRQEAKGAAHDADAA</sequence>
<evidence type="ECO:0000256" key="1">
    <source>
        <dbReference type="ARBA" id="ARBA00009437"/>
    </source>
</evidence>
<keyword evidence="2" id="KW-0805">Transcription regulation</keyword>
<dbReference type="EMBL" id="JAEPRQ010000004">
    <property type="protein sequence ID" value="MBK4216758.1"/>
    <property type="molecule type" value="Genomic_DNA"/>
</dbReference>
<dbReference type="InterPro" id="IPR036390">
    <property type="entry name" value="WH_DNA-bd_sf"/>
</dbReference>
<dbReference type="InterPro" id="IPR005119">
    <property type="entry name" value="LysR_subst-bd"/>
</dbReference>
<dbReference type="InterPro" id="IPR058163">
    <property type="entry name" value="LysR-type_TF_proteobact-type"/>
</dbReference>
<dbReference type="Pfam" id="PF03466">
    <property type="entry name" value="LysR_substrate"/>
    <property type="match status" value="1"/>
</dbReference>
<organism evidence="6 7">
    <name type="scientific">Paracoccus caeni</name>
    <dbReference type="NCBI Taxonomy" id="657651"/>
    <lineage>
        <taxon>Bacteria</taxon>
        <taxon>Pseudomonadati</taxon>
        <taxon>Pseudomonadota</taxon>
        <taxon>Alphaproteobacteria</taxon>
        <taxon>Rhodobacterales</taxon>
        <taxon>Paracoccaceae</taxon>
        <taxon>Paracoccus</taxon>
    </lineage>
</organism>
<evidence type="ECO:0000256" key="2">
    <source>
        <dbReference type="ARBA" id="ARBA00023015"/>
    </source>
</evidence>
<proteinExistence type="inferred from homology"/>
<evidence type="ECO:0000259" key="5">
    <source>
        <dbReference type="PROSITE" id="PS50931"/>
    </source>
</evidence>
<comment type="caution">
    <text evidence="6">The sequence shown here is derived from an EMBL/GenBank/DDBJ whole genome shotgun (WGS) entry which is preliminary data.</text>
</comment>
<dbReference type="PANTHER" id="PTHR30537">
    <property type="entry name" value="HTH-TYPE TRANSCRIPTIONAL REGULATOR"/>
    <property type="match status" value="1"/>
</dbReference>
<dbReference type="GO" id="GO:0006351">
    <property type="term" value="P:DNA-templated transcription"/>
    <property type="evidence" value="ECO:0007669"/>
    <property type="project" value="TreeGrafter"/>
</dbReference>
<dbReference type="PANTHER" id="PTHR30537:SF74">
    <property type="entry name" value="HTH-TYPE TRANSCRIPTIONAL REGULATOR TRPI"/>
    <property type="match status" value="1"/>
</dbReference>
<dbReference type="RefSeq" id="WP_200686972.1">
    <property type="nucleotide sequence ID" value="NZ_JAEPRQ010000004.1"/>
</dbReference>
<dbReference type="Gene3D" id="1.10.10.10">
    <property type="entry name" value="Winged helix-like DNA-binding domain superfamily/Winged helix DNA-binding domain"/>
    <property type="match status" value="1"/>
</dbReference>
<keyword evidence="7" id="KW-1185">Reference proteome</keyword>
<dbReference type="PROSITE" id="PS50931">
    <property type="entry name" value="HTH_LYSR"/>
    <property type="match status" value="1"/>
</dbReference>
<keyword evidence="4" id="KW-0804">Transcription</keyword>
<dbReference type="GO" id="GO:0043565">
    <property type="term" value="F:sequence-specific DNA binding"/>
    <property type="evidence" value="ECO:0007669"/>
    <property type="project" value="TreeGrafter"/>
</dbReference>
<dbReference type="Pfam" id="PF00126">
    <property type="entry name" value="HTH_1"/>
    <property type="match status" value="1"/>
</dbReference>
<dbReference type="InterPro" id="IPR000847">
    <property type="entry name" value="LysR_HTH_N"/>
</dbReference>
<feature type="domain" description="HTH lysR-type" evidence="5">
    <location>
        <begin position="17"/>
        <end position="74"/>
    </location>
</feature>
<accession>A0A934SFL1</accession>
<evidence type="ECO:0000313" key="7">
    <source>
        <dbReference type="Proteomes" id="UP000640485"/>
    </source>
</evidence>
<dbReference type="GO" id="GO:0003700">
    <property type="term" value="F:DNA-binding transcription factor activity"/>
    <property type="evidence" value="ECO:0007669"/>
    <property type="project" value="InterPro"/>
</dbReference>
<gene>
    <name evidence="6" type="ORF">JJJ17_12545</name>
</gene>
<dbReference type="Proteomes" id="UP000640485">
    <property type="component" value="Unassembled WGS sequence"/>
</dbReference>
<dbReference type="InterPro" id="IPR036388">
    <property type="entry name" value="WH-like_DNA-bd_sf"/>
</dbReference>
<dbReference type="Gene3D" id="3.40.190.10">
    <property type="entry name" value="Periplasmic binding protein-like II"/>
    <property type="match status" value="2"/>
</dbReference>
<dbReference type="SUPFAM" id="SSF46785">
    <property type="entry name" value="Winged helix' DNA-binding domain"/>
    <property type="match status" value="1"/>
</dbReference>
<evidence type="ECO:0000256" key="3">
    <source>
        <dbReference type="ARBA" id="ARBA00023125"/>
    </source>
</evidence>
<dbReference type="AlphaFoldDB" id="A0A934SFL1"/>
<protein>
    <submittedName>
        <fullName evidence="6">LysR family transcriptional regulator</fullName>
    </submittedName>
</protein>
<dbReference type="CDD" id="cd08432">
    <property type="entry name" value="PBP2_GcdR_TrpI_HvrB_AmpR_like"/>
    <property type="match status" value="1"/>
</dbReference>
<name>A0A934SFL1_9RHOB</name>
<dbReference type="SUPFAM" id="SSF53850">
    <property type="entry name" value="Periplasmic binding protein-like II"/>
    <property type="match status" value="1"/>
</dbReference>
<evidence type="ECO:0000256" key="4">
    <source>
        <dbReference type="ARBA" id="ARBA00023163"/>
    </source>
</evidence>
<keyword evidence="3" id="KW-0238">DNA-binding</keyword>